<evidence type="ECO:0000313" key="4">
    <source>
        <dbReference type="EMBL" id="CAB4995401.1"/>
    </source>
</evidence>
<feature type="transmembrane region" description="Helical" evidence="1">
    <location>
        <begin position="84"/>
        <end position="102"/>
    </location>
</feature>
<organism evidence="2">
    <name type="scientific">freshwater metagenome</name>
    <dbReference type="NCBI Taxonomy" id="449393"/>
    <lineage>
        <taxon>unclassified sequences</taxon>
        <taxon>metagenomes</taxon>
        <taxon>ecological metagenomes</taxon>
    </lineage>
</organism>
<dbReference type="EMBL" id="CAFBOY010000038">
    <property type="protein sequence ID" value="CAB4995401.1"/>
    <property type="molecule type" value="Genomic_DNA"/>
</dbReference>
<feature type="transmembrane region" description="Helical" evidence="1">
    <location>
        <begin position="26"/>
        <end position="43"/>
    </location>
</feature>
<evidence type="ECO:0000256" key="1">
    <source>
        <dbReference type="SAM" id="Phobius"/>
    </source>
</evidence>
<keyword evidence="1" id="KW-0812">Transmembrane</keyword>
<gene>
    <name evidence="2" type="ORF">UFOPK1856_00447</name>
    <name evidence="3" type="ORF">UFOPK2735_00761</name>
    <name evidence="4" type="ORF">UFOPK4022_00437</name>
</gene>
<protein>
    <submittedName>
        <fullName evidence="2">Unannotated protein</fullName>
    </submittedName>
</protein>
<accession>A0A6J6HFV3</accession>
<evidence type="ECO:0000313" key="3">
    <source>
        <dbReference type="EMBL" id="CAB4732941.1"/>
    </source>
</evidence>
<dbReference type="EMBL" id="CAEZUV010000046">
    <property type="protein sequence ID" value="CAB4611423.1"/>
    <property type="molecule type" value="Genomic_DNA"/>
</dbReference>
<keyword evidence="1" id="KW-1133">Transmembrane helix</keyword>
<reference evidence="2" key="1">
    <citation type="submission" date="2020-05" db="EMBL/GenBank/DDBJ databases">
        <authorList>
            <person name="Chiriac C."/>
            <person name="Salcher M."/>
            <person name="Ghai R."/>
            <person name="Kavagutti S V."/>
        </authorList>
    </citation>
    <scope>NUCLEOTIDE SEQUENCE</scope>
</reference>
<dbReference type="EMBL" id="CAEZYP010000126">
    <property type="protein sequence ID" value="CAB4732941.1"/>
    <property type="molecule type" value="Genomic_DNA"/>
</dbReference>
<feature type="transmembrane region" description="Helical" evidence="1">
    <location>
        <begin position="55"/>
        <end position="72"/>
    </location>
</feature>
<proteinExistence type="predicted"/>
<name>A0A6J6HFV3_9ZZZZ</name>
<evidence type="ECO:0000313" key="2">
    <source>
        <dbReference type="EMBL" id="CAB4611423.1"/>
    </source>
</evidence>
<dbReference type="AlphaFoldDB" id="A0A6J6HFV3"/>
<sequence>MQFLFSIFFGAMIAISSTLVHQTLPPIGVSVGIIATYLGIWYVGRRFGKRRYKFFALLAWLAVISIAGSFGAGQELLIQGDDPGSALLTIGFVAGVIAVFRAP</sequence>
<keyword evidence="1" id="KW-0472">Membrane</keyword>